<comment type="caution">
    <text evidence="2">The sequence shown here is derived from an EMBL/GenBank/DDBJ whole genome shotgun (WGS) entry which is preliminary data.</text>
</comment>
<organism evidence="2 3">
    <name type="scientific">Trichonephila inaurata madagascariensis</name>
    <dbReference type="NCBI Taxonomy" id="2747483"/>
    <lineage>
        <taxon>Eukaryota</taxon>
        <taxon>Metazoa</taxon>
        <taxon>Ecdysozoa</taxon>
        <taxon>Arthropoda</taxon>
        <taxon>Chelicerata</taxon>
        <taxon>Arachnida</taxon>
        <taxon>Araneae</taxon>
        <taxon>Araneomorphae</taxon>
        <taxon>Entelegynae</taxon>
        <taxon>Araneoidea</taxon>
        <taxon>Nephilidae</taxon>
        <taxon>Trichonephila</taxon>
        <taxon>Trichonephila inaurata</taxon>
    </lineage>
</organism>
<feature type="region of interest" description="Disordered" evidence="1">
    <location>
        <begin position="69"/>
        <end position="195"/>
    </location>
</feature>
<feature type="compositionally biased region" description="Basic and acidic residues" evidence="1">
    <location>
        <begin position="108"/>
        <end position="117"/>
    </location>
</feature>
<name>A0A8X6XA41_9ARAC</name>
<reference evidence="2" key="1">
    <citation type="submission" date="2020-08" db="EMBL/GenBank/DDBJ databases">
        <title>Multicomponent nature underlies the extraordinary mechanical properties of spider dragline silk.</title>
        <authorList>
            <person name="Kono N."/>
            <person name="Nakamura H."/>
            <person name="Mori M."/>
            <person name="Yoshida Y."/>
            <person name="Ohtoshi R."/>
            <person name="Malay A.D."/>
            <person name="Moran D.A.P."/>
            <person name="Tomita M."/>
            <person name="Numata K."/>
            <person name="Arakawa K."/>
        </authorList>
    </citation>
    <scope>NUCLEOTIDE SEQUENCE</scope>
</reference>
<gene>
    <name evidence="2" type="ORF">TNIN_476121</name>
</gene>
<dbReference type="AlphaFoldDB" id="A0A8X6XA41"/>
<feature type="region of interest" description="Disordered" evidence="1">
    <location>
        <begin position="1"/>
        <end position="48"/>
    </location>
</feature>
<feature type="compositionally biased region" description="Polar residues" evidence="1">
    <location>
        <begin position="185"/>
        <end position="195"/>
    </location>
</feature>
<feature type="compositionally biased region" description="Basic and acidic residues" evidence="1">
    <location>
        <begin position="89"/>
        <end position="98"/>
    </location>
</feature>
<feature type="compositionally biased region" description="Low complexity" evidence="1">
    <location>
        <begin position="174"/>
        <end position="184"/>
    </location>
</feature>
<evidence type="ECO:0000313" key="3">
    <source>
        <dbReference type="Proteomes" id="UP000886998"/>
    </source>
</evidence>
<feature type="compositionally biased region" description="Low complexity" evidence="1">
    <location>
        <begin position="12"/>
        <end position="29"/>
    </location>
</feature>
<proteinExistence type="predicted"/>
<keyword evidence="3" id="KW-1185">Reference proteome</keyword>
<evidence type="ECO:0000256" key="1">
    <source>
        <dbReference type="SAM" id="MobiDB-lite"/>
    </source>
</evidence>
<dbReference type="Proteomes" id="UP000886998">
    <property type="component" value="Unassembled WGS sequence"/>
</dbReference>
<accession>A0A8X6XA41</accession>
<evidence type="ECO:0000313" key="2">
    <source>
        <dbReference type="EMBL" id="GFY49775.1"/>
    </source>
</evidence>
<dbReference type="EMBL" id="BMAV01007167">
    <property type="protein sequence ID" value="GFY49775.1"/>
    <property type="molecule type" value="Genomic_DNA"/>
</dbReference>
<feature type="compositionally biased region" description="Low complexity" evidence="1">
    <location>
        <begin position="35"/>
        <end position="47"/>
    </location>
</feature>
<protein>
    <submittedName>
        <fullName evidence="2">Uncharacterized protein</fullName>
    </submittedName>
</protein>
<sequence length="195" mass="21860">MVKGVASKRTMMSDSDSNMDMNSEISGHSFKSRSSRSGISTSMTSTTECQTLKDVMKRICVAEKAIKHFENQVQNPIPGGPNDGYKSLLKNEETRKGNFESISSRKNSQSEKIETKTKKNKAQKRKDCKDNQDDCVFPKKPIRSNSPIKTPEPVLTQNNFENLEQDVEPSLGTENNAENNNENETPLSLFNHAQN</sequence>